<keyword evidence="6 11" id="KW-0408">Iron</keyword>
<evidence type="ECO:0000256" key="9">
    <source>
        <dbReference type="ARBA" id="ARBA00023239"/>
    </source>
</evidence>
<evidence type="ECO:0000313" key="13">
    <source>
        <dbReference type="Ensembl" id="ENSCMMP00000027788.1"/>
    </source>
</evidence>
<protein>
    <recommendedName>
        <fullName evidence="11">Holocytochrome c-type synthase</fullName>
        <ecNumber evidence="11">4.4.1.17</ecNumber>
    </recommendedName>
</protein>
<reference evidence="13" key="1">
    <citation type="submission" date="2018-09" db="EMBL/GenBank/DDBJ databases">
        <title>Common duck and Muscovy duck high density SNP chip.</title>
        <authorList>
            <person name="Vignal A."/>
            <person name="Thebault N."/>
            <person name="Warren W.C."/>
        </authorList>
    </citation>
    <scope>NUCLEOTIDE SEQUENCE [LARGE SCALE GENOMIC DNA]</scope>
</reference>
<dbReference type="GO" id="GO:0046872">
    <property type="term" value="F:metal ion binding"/>
    <property type="evidence" value="ECO:0007669"/>
    <property type="project" value="UniProtKB-KW"/>
</dbReference>
<keyword evidence="3 11" id="KW-0349">Heme</keyword>
<dbReference type="EC" id="4.4.1.17" evidence="11"/>
<dbReference type="Pfam" id="PF01265">
    <property type="entry name" value="Cyto_heme_lyase"/>
    <property type="match status" value="1"/>
</dbReference>
<evidence type="ECO:0000313" key="14">
    <source>
        <dbReference type="Proteomes" id="UP000694556"/>
    </source>
</evidence>
<accession>A0A8C3CZU9</accession>
<reference evidence="13" key="3">
    <citation type="submission" date="2025-09" db="UniProtKB">
        <authorList>
            <consortium name="Ensembl"/>
        </authorList>
    </citation>
    <scope>IDENTIFICATION</scope>
</reference>
<evidence type="ECO:0000256" key="6">
    <source>
        <dbReference type="ARBA" id="ARBA00023004"/>
    </source>
</evidence>
<dbReference type="PANTHER" id="PTHR12743">
    <property type="entry name" value="CYTOCHROME C1 HEME LYASE"/>
    <property type="match status" value="1"/>
</dbReference>
<dbReference type="AlphaFoldDB" id="A0A8C3CZU9"/>
<evidence type="ECO:0000256" key="3">
    <source>
        <dbReference type="ARBA" id="ARBA00022617"/>
    </source>
</evidence>
<comment type="subcellular location">
    <subcellularLocation>
        <location evidence="1 11">Mitochondrion inner membrane</location>
    </subcellularLocation>
</comment>
<name>A0A8C3CZU9_CAIMO</name>
<dbReference type="Proteomes" id="UP000694556">
    <property type="component" value="Chromosome 8"/>
</dbReference>
<dbReference type="GO" id="GO:0004408">
    <property type="term" value="F:holocytochrome-c synthase activity"/>
    <property type="evidence" value="ECO:0007669"/>
    <property type="project" value="UniProtKB-EC"/>
</dbReference>
<dbReference type="PROSITE" id="PS00821">
    <property type="entry name" value="CYTO_HEME_LYASE_1"/>
    <property type="match status" value="1"/>
</dbReference>
<evidence type="ECO:0000256" key="2">
    <source>
        <dbReference type="ARBA" id="ARBA00007255"/>
    </source>
</evidence>
<feature type="region of interest" description="Disordered" evidence="12">
    <location>
        <begin position="64"/>
        <end position="106"/>
    </location>
</feature>
<dbReference type="GO" id="GO:0005743">
    <property type="term" value="C:mitochondrial inner membrane"/>
    <property type="evidence" value="ECO:0007669"/>
    <property type="project" value="UniProtKB-SubCell"/>
</dbReference>
<keyword evidence="4 11" id="KW-0479">Metal-binding</keyword>
<evidence type="ECO:0000256" key="1">
    <source>
        <dbReference type="ARBA" id="ARBA00004273"/>
    </source>
</evidence>
<feature type="compositionally biased region" description="Low complexity" evidence="12">
    <location>
        <begin position="64"/>
        <end position="79"/>
    </location>
</feature>
<proteinExistence type="inferred from homology"/>
<comment type="catalytic activity">
    <reaction evidence="10">
        <text>holo-[cytochrome c] = apo-[cytochrome c] + heme b</text>
        <dbReference type="Rhea" id="RHEA:22648"/>
        <dbReference type="Rhea" id="RHEA-COMP:10725"/>
        <dbReference type="Rhea" id="RHEA-COMP:10726"/>
        <dbReference type="ChEBI" id="CHEBI:29950"/>
        <dbReference type="ChEBI" id="CHEBI:60344"/>
        <dbReference type="ChEBI" id="CHEBI:83739"/>
        <dbReference type="EC" id="4.4.1.17"/>
    </reaction>
    <physiologicalReaction direction="right-to-left" evidence="10">
        <dbReference type="Rhea" id="RHEA:22650"/>
    </physiologicalReaction>
</comment>
<keyword evidence="8 11" id="KW-0472">Membrane</keyword>
<evidence type="ECO:0000256" key="11">
    <source>
        <dbReference type="RuleBase" id="RU363130"/>
    </source>
</evidence>
<evidence type="ECO:0000256" key="10">
    <source>
        <dbReference type="ARBA" id="ARBA00023944"/>
    </source>
</evidence>
<sequence length="338" mass="37792">MPVWCGHDPFHQENPFSVLTAARGTPGAALATAREALRRGVPSAPPVGAPAALRELAAGGPRRAAMGLSASAPAAAGQPPAQPAKLHQAASPPAECPMHQERKSGCPMHMKTPEHRSESTNDVPAHQERAYEYVACPVKSGASQGNDDIDPSNMMPPPNQLPSPGQPFPLSTVREESSIPRAHSDKKWVYPSEQMFWNAMLRKGWRWKDDDITSEDMTNIIKIHNQNNEQAWKEILKWEALHAVECPCGPSLMRFGGKAKEYSPRARIRSWMGYELPFDRHDWIVDRCGKEVRYVIDYYDGGAVDKNYQFTILDVRPAFDSLSAVWDRMKVAWWRWTS</sequence>
<evidence type="ECO:0000256" key="8">
    <source>
        <dbReference type="ARBA" id="ARBA00023136"/>
    </source>
</evidence>
<dbReference type="InterPro" id="IPR000511">
    <property type="entry name" value="Holocyt_c/c1_synthase"/>
</dbReference>
<organism evidence="13 14">
    <name type="scientific">Cairina moschata</name>
    <name type="common">Muscovy duck</name>
    <dbReference type="NCBI Taxonomy" id="8855"/>
    <lineage>
        <taxon>Eukaryota</taxon>
        <taxon>Metazoa</taxon>
        <taxon>Chordata</taxon>
        <taxon>Craniata</taxon>
        <taxon>Vertebrata</taxon>
        <taxon>Euteleostomi</taxon>
        <taxon>Archelosauria</taxon>
        <taxon>Archosauria</taxon>
        <taxon>Dinosauria</taxon>
        <taxon>Saurischia</taxon>
        <taxon>Theropoda</taxon>
        <taxon>Coelurosauria</taxon>
        <taxon>Aves</taxon>
        <taxon>Neognathae</taxon>
        <taxon>Galloanserae</taxon>
        <taxon>Anseriformes</taxon>
        <taxon>Anatidae</taxon>
        <taxon>Anatinae</taxon>
        <taxon>Cairina</taxon>
    </lineage>
</organism>
<comment type="function">
    <text evidence="11">Lyase that catalyzes the covalent linking of the heme group to the cytochrome C apoprotein to produce the mature functional cytochrome.</text>
</comment>
<evidence type="ECO:0000256" key="7">
    <source>
        <dbReference type="ARBA" id="ARBA00023128"/>
    </source>
</evidence>
<keyword evidence="14" id="KW-1185">Reference proteome</keyword>
<comment type="similarity">
    <text evidence="2 11">Belongs to the cytochrome c-type heme lyase family.</text>
</comment>
<evidence type="ECO:0000256" key="12">
    <source>
        <dbReference type="SAM" id="MobiDB-lite"/>
    </source>
</evidence>
<reference evidence="13" key="2">
    <citation type="submission" date="2025-08" db="UniProtKB">
        <authorList>
            <consortium name="Ensembl"/>
        </authorList>
    </citation>
    <scope>IDENTIFICATION</scope>
</reference>
<keyword evidence="9 11" id="KW-0456">Lyase</keyword>
<dbReference type="PANTHER" id="PTHR12743:SF0">
    <property type="entry name" value="HOLOCYTOCHROME C-TYPE SYNTHASE"/>
    <property type="match status" value="1"/>
</dbReference>
<dbReference type="Ensembl" id="ENSCMMT00000030317.1">
    <property type="protein sequence ID" value="ENSCMMP00000027788.1"/>
    <property type="gene ID" value="ENSCMMG00000016983.1"/>
</dbReference>
<evidence type="ECO:0000256" key="5">
    <source>
        <dbReference type="ARBA" id="ARBA00022792"/>
    </source>
</evidence>
<keyword evidence="7 11" id="KW-0496">Mitochondrion</keyword>
<keyword evidence="5 11" id="KW-0999">Mitochondrion inner membrane</keyword>
<dbReference type="PROSITE" id="PS00822">
    <property type="entry name" value="CYTO_HEME_LYASE_2"/>
    <property type="match status" value="1"/>
</dbReference>
<evidence type="ECO:0000256" key="4">
    <source>
        <dbReference type="ARBA" id="ARBA00022723"/>
    </source>
</evidence>